<feature type="coiled-coil region" evidence="1">
    <location>
        <begin position="372"/>
        <end position="399"/>
    </location>
</feature>
<proteinExistence type="predicted"/>
<organism evidence="2 3">
    <name type="scientific">Bacteroides xylanisolvens</name>
    <dbReference type="NCBI Taxonomy" id="371601"/>
    <lineage>
        <taxon>Bacteria</taxon>
        <taxon>Pseudomonadati</taxon>
        <taxon>Bacteroidota</taxon>
        <taxon>Bacteroidia</taxon>
        <taxon>Bacteroidales</taxon>
        <taxon>Bacteroidaceae</taxon>
        <taxon>Bacteroides</taxon>
    </lineage>
</organism>
<protein>
    <submittedName>
        <fullName evidence="2">ATPase</fullName>
    </submittedName>
</protein>
<name>A0A412VYH0_9BACE</name>
<dbReference type="Proteomes" id="UP000283369">
    <property type="component" value="Unassembled WGS sequence"/>
</dbReference>
<dbReference type="Gene3D" id="3.40.50.300">
    <property type="entry name" value="P-loop containing nucleotide triphosphate hydrolases"/>
    <property type="match status" value="1"/>
</dbReference>
<dbReference type="RefSeq" id="WP_117809657.1">
    <property type="nucleotide sequence ID" value="NZ_JAQCUV010000030.1"/>
</dbReference>
<evidence type="ECO:0000313" key="2">
    <source>
        <dbReference type="EMBL" id="RGV15002.1"/>
    </source>
</evidence>
<sequence>MEPVYVDVHIHTSENPDSLNQNYDIDTLFEKVRAQAQGQHGLISLTDHNTINKKAYLDAIAKCGTDIHLLLGVELHIHYSVDTEAYHCHIFFKDNISEQKIDEINKILDSLYEQKTVVKTDKNIPTLDKVINEFDSYDFVLLPHGGQSHATFDKAIPKGKKFDTMMERSVYYNQFDGFTARSDSGREETDKYFQRLGISGFVNLITCSDNYIPSSYPDAKAKDAEPLIPTWMFSEPTFDGFRLSLSEKSRLVYCNQKPESWSEKIDCVKYSNEKIDIDVKFCSGLNVVIGGSSSGKTLLVDSIWRKLSHTNFDDSHYNSFDVENLNVVNPSGIHPHYLGQNYIMKVVGDEEGHNIEDIDIIRSLFPDNKEVVNRVNTSLAKLKNDITQLIQTVKDIKSIEDKLNTTSQIGRLLVFNAVKQNIITGFVPQEENRDIIRYSKDKKEAHITALLEIKEVLSRNPFVKEQNVTIDGLIAMLQEIYRYSEMEAMVYKEIKDASDNYATQLRTESQEDQTKTQEFNNLLESAKQYIYLNRKFMKHLNSIAAYHDEIETKEIVSSGHHLYISNQFKMNKDVVLNAFNYMLKSGKKIICFDDIRPQCLYESNFSKQKPKVQDYNDFVDRVYNEFVSMNKTVYKIKTKDDKDFESLSAGWKTSVLLDLILGYDKDIAPIIIDQPEDNLATKYINDGLVEAIKKVKKNKQIILVSHNATIPMMGDAQQIIYCENSQGKIVIRSAPLEGEINGTPVLDLIASITDGGKPSIKKRVKKYNLKKFTE</sequence>
<evidence type="ECO:0000313" key="3">
    <source>
        <dbReference type="Proteomes" id="UP000283369"/>
    </source>
</evidence>
<comment type="caution">
    <text evidence="2">The sequence shown here is derived from an EMBL/GenBank/DDBJ whole genome shotgun (WGS) entry which is preliminary data.</text>
</comment>
<evidence type="ECO:0000256" key="1">
    <source>
        <dbReference type="SAM" id="Coils"/>
    </source>
</evidence>
<dbReference type="AlphaFoldDB" id="A0A412VYH0"/>
<dbReference type="EMBL" id="QRYV01000020">
    <property type="protein sequence ID" value="RGV15002.1"/>
    <property type="molecule type" value="Genomic_DNA"/>
</dbReference>
<dbReference type="InterPro" id="IPR016195">
    <property type="entry name" value="Pol/histidinol_Pase-like"/>
</dbReference>
<reference evidence="2 3" key="1">
    <citation type="submission" date="2018-08" db="EMBL/GenBank/DDBJ databases">
        <title>A genome reference for cultivated species of the human gut microbiota.</title>
        <authorList>
            <person name="Zou Y."/>
            <person name="Xue W."/>
            <person name="Luo G."/>
        </authorList>
    </citation>
    <scope>NUCLEOTIDE SEQUENCE [LARGE SCALE GENOMIC DNA]</scope>
    <source>
        <strain evidence="2 3">AF14-7</strain>
    </source>
</reference>
<gene>
    <name evidence="2" type="ORF">DWW25_10055</name>
</gene>
<dbReference type="InterPro" id="IPR027417">
    <property type="entry name" value="P-loop_NTPase"/>
</dbReference>
<dbReference type="Gene3D" id="3.20.20.140">
    <property type="entry name" value="Metal-dependent hydrolases"/>
    <property type="match status" value="1"/>
</dbReference>
<accession>A0A412VYH0</accession>
<dbReference type="SUPFAM" id="SSF52540">
    <property type="entry name" value="P-loop containing nucleoside triphosphate hydrolases"/>
    <property type="match status" value="1"/>
</dbReference>
<keyword evidence="1" id="KW-0175">Coiled coil</keyword>
<dbReference type="SUPFAM" id="SSF89550">
    <property type="entry name" value="PHP domain-like"/>
    <property type="match status" value="1"/>
</dbReference>